<organism evidence="3 4">
    <name type="scientific">Digitaria exilis</name>
    <dbReference type="NCBI Taxonomy" id="1010633"/>
    <lineage>
        <taxon>Eukaryota</taxon>
        <taxon>Viridiplantae</taxon>
        <taxon>Streptophyta</taxon>
        <taxon>Embryophyta</taxon>
        <taxon>Tracheophyta</taxon>
        <taxon>Spermatophyta</taxon>
        <taxon>Magnoliopsida</taxon>
        <taxon>Liliopsida</taxon>
        <taxon>Poales</taxon>
        <taxon>Poaceae</taxon>
        <taxon>PACMAD clade</taxon>
        <taxon>Panicoideae</taxon>
        <taxon>Panicodae</taxon>
        <taxon>Paniceae</taxon>
        <taxon>Anthephorinae</taxon>
        <taxon>Digitaria</taxon>
    </lineage>
</organism>
<feature type="transmembrane region" description="Helical" evidence="1">
    <location>
        <begin position="12"/>
        <end position="34"/>
    </location>
</feature>
<keyword evidence="1" id="KW-0812">Transmembrane</keyword>
<dbReference type="EMBL" id="JACEFO010001972">
    <property type="protein sequence ID" value="KAF8690670.1"/>
    <property type="molecule type" value="Genomic_DNA"/>
</dbReference>
<dbReference type="Proteomes" id="UP000636709">
    <property type="component" value="Unassembled WGS sequence"/>
</dbReference>
<keyword evidence="4" id="KW-1185">Reference proteome</keyword>
<dbReference type="AlphaFoldDB" id="A0A835B9P1"/>
<proteinExistence type="predicted"/>
<dbReference type="OrthoDB" id="676705at2759"/>
<accession>A0A835B9P1</accession>
<sequence length="485" mass="55898">MTRGVLDLWNHWSIEILVLLSLALQLFLFIFAGIRRCGAHTNPVLALRFMLWLAYLLADSTAIFTLGHISLSGTSTREHRLVSFWAPFLLQHLGGPDNLTAYSLQDNQLWRRHLQILLVQVLGAAYVLYKQIAANGLSVLVASALMFSVGAVKYAERTWALRCGDLRYIWSSIIKERPARHGHFHPHNDSSGADEKEESILRRAHSLFYICKRGIVDSSVLYGDSEYHDTAEMLRPVLPNIWPLMEMELSLMYDILYTKAAVIHTWFGYSVRLFSPLTIVASLLLFHFSGEDGHSGIDVVITYVLLGGALFMETTSLVNALGSTWAFAFLCTTRWSWLRYQALCTARWDRLRRVVASLHQLVKAAVPGTSSYKSRRWAGTMRQYNMLHFCTRPDGRWTTPLFGRLLKMVWLRDWWDRRHYSGFVKITDLVKEHVFSYIKLLYQKDMVNTKGVVRNKWGEEALYRHRSSLDNHDYDVLRISLGDEF</sequence>
<name>A0A835B9P1_9POAL</name>
<keyword evidence="1" id="KW-0472">Membrane</keyword>
<dbReference type="InterPro" id="IPR025315">
    <property type="entry name" value="DUF4220"/>
</dbReference>
<evidence type="ECO:0000259" key="2">
    <source>
        <dbReference type="Pfam" id="PF13968"/>
    </source>
</evidence>
<evidence type="ECO:0000313" key="3">
    <source>
        <dbReference type="EMBL" id="KAF8690670.1"/>
    </source>
</evidence>
<dbReference type="PANTHER" id="PTHR31325">
    <property type="entry name" value="OS01G0798800 PROTEIN-RELATED"/>
    <property type="match status" value="1"/>
</dbReference>
<feature type="transmembrane region" description="Helical" evidence="1">
    <location>
        <begin position="300"/>
        <end position="330"/>
    </location>
</feature>
<evidence type="ECO:0000313" key="4">
    <source>
        <dbReference type="Proteomes" id="UP000636709"/>
    </source>
</evidence>
<feature type="domain" description="DUF4220" evidence="2">
    <location>
        <begin position="52"/>
        <end position="389"/>
    </location>
</feature>
<feature type="transmembrane region" description="Helical" evidence="1">
    <location>
        <begin position="266"/>
        <end position="288"/>
    </location>
</feature>
<protein>
    <recommendedName>
        <fullName evidence="2">DUF4220 domain-containing protein</fullName>
    </recommendedName>
</protein>
<gene>
    <name evidence="3" type="ORF">HU200_041043</name>
</gene>
<feature type="transmembrane region" description="Helical" evidence="1">
    <location>
        <begin position="46"/>
        <end position="71"/>
    </location>
</feature>
<keyword evidence="1" id="KW-1133">Transmembrane helix</keyword>
<comment type="caution">
    <text evidence="3">The sequence shown here is derived from an EMBL/GenBank/DDBJ whole genome shotgun (WGS) entry which is preliminary data.</text>
</comment>
<reference evidence="3" key="1">
    <citation type="submission" date="2020-07" db="EMBL/GenBank/DDBJ databases">
        <title>Genome sequence and genetic diversity analysis of an under-domesticated orphan crop, white fonio (Digitaria exilis).</title>
        <authorList>
            <person name="Bennetzen J.L."/>
            <person name="Chen S."/>
            <person name="Ma X."/>
            <person name="Wang X."/>
            <person name="Yssel A.E.J."/>
            <person name="Chaluvadi S.R."/>
            <person name="Johnson M."/>
            <person name="Gangashetty P."/>
            <person name="Hamidou F."/>
            <person name="Sanogo M.D."/>
            <person name="Zwaenepoel A."/>
            <person name="Wallace J."/>
            <person name="Van De Peer Y."/>
            <person name="Van Deynze A."/>
        </authorList>
    </citation>
    <scope>NUCLEOTIDE SEQUENCE</scope>
    <source>
        <tissue evidence="3">Leaves</tissue>
    </source>
</reference>
<dbReference type="Pfam" id="PF13968">
    <property type="entry name" value="DUF4220"/>
    <property type="match status" value="1"/>
</dbReference>
<evidence type="ECO:0000256" key="1">
    <source>
        <dbReference type="SAM" id="Phobius"/>
    </source>
</evidence>